<dbReference type="NCBIfam" id="TIGR00426">
    <property type="entry name" value="competence protein ComEA helix-hairpin-helix repeat region"/>
    <property type="match status" value="1"/>
</dbReference>
<dbReference type="Gene3D" id="3.10.560.10">
    <property type="entry name" value="Outer membrane lipoprotein wza domain like"/>
    <property type="match status" value="1"/>
</dbReference>
<gene>
    <name evidence="3" type="ORF">JOE42_002042</name>
</gene>
<dbReference type="PANTHER" id="PTHR21180:SF32">
    <property type="entry name" value="ENDONUCLEASE_EXONUCLEASE_PHOSPHATASE FAMILY DOMAIN-CONTAINING PROTEIN 1"/>
    <property type="match status" value="1"/>
</dbReference>
<dbReference type="SMART" id="SM00278">
    <property type="entry name" value="HhH1"/>
    <property type="match status" value="2"/>
</dbReference>
<proteinExistence type="predicted"/>
<dbReference type="Gene3D" id="1.10.150.320">
    <property type="entry name" value="Photosystem II 12 kDa extrinsic protein"/>
    <property type="match status" value="1"/>
</dbReference>
<feature type="domain" description="Helix-hairpin-helix DNA-binding motif class 1" evidence="2">
    <location>
        <begin position="197"/>
        <end position="216"/>
    </location>
</feature>
<feature type="region of interest" description="Disordered" evidence="1">
    <location>
        <begin position="164"/>
        <end position="184"/>
    </location>
</feature>
<dbReference type="InterPro" id="IPR004509">
    <property type="entry name" value="Competence_ComEA_HhH"/>
</dbReference>
<protein>
    <submittedName>
        <fullName evidence="3">Competence protein ComEA</fullName>
    </submittedName>
</protein>
<keyword evidence="4" id="KW-1185">Reference proteome</keyword>
<dbReference type="SUPFAM" id="SSF47781">
    <property type="entry name" value="RuvA domain 2-like"/>
    <property type="match status" value="1"/>
</dbReference>
<name>A0ABS2KTP8_9NOCA</name>
<organism evidence="3 4">
    <name type="scientific">Rhodococcoides corynebacterioides</name>
    <dbReference type="NCBI Taxonomy" id="53972"/>
    <lineage>
        <taxon>Bacteria</taxon>
        <taxon>Bacillati</taxon>
        <taxon>Actinomycetota</taxon>
        <taxon>Actinomycetes</taxon>
        <taxon>Mycobacteriales</taxon>
        <taxon>Nocardiaceae</taxon>
        <taxon>Rhodococcoides</taxon>
    </lineage>
</organism>
<dbReference type="PANTHER" id="PTHR21180">
    <property type="entry name" value="ENDONUCLEASE/EXONUCLEASE/PHOSPHATASE FAMILY DOMAIN-CONTAINING PROTEIN 1"/>
    <property type="match status" value="1"/>
</dbReference>
<feature type="domain" description="Helix-hairpin-helix DNA-binding motif class 1" evidence="2">
    <location>
        <begin position="227"/>
        <end position="246"/>
    </location>
</feature>
<accession>A0ABS2KTP8</accession>
<evidence type="ECO:0000259" key="2">
    <source>
        <dbReference type="SMART" id="SM00278"/>
    </source>
</evidence>
<feature type="compositionally biased region" description="Gly residues" evidence="1">
    <location>
        <begin position="173"/>
        <end position="184"/>
    </location>
</feature>
<feature type="region of interest" description="Disordered" evidence="1">
    <location>
        <begin position="1"/>
        <end position="21"/>
    </location>
</feature>
<dbReference type="InterPro" id="IPR010994">
    <property type="entry name" value="RuvA_2-like"/>
</dbReference>
<evidence type="ECO:0000313" key="4">
    <source>
        <dbReference type="Proteomes" id="UP000703038"/>
    </source>
</evidence>
<dbReference type="Pfam" id="PF10531">
    <property type="entry name" value="SLBB"/>
    <property type="match status" value="1"/>
</dbReference>
<evidence type="ECO:0000313" key="3">
    <source>
        <dbReference type="EMBL" id="MBM7415309.1"/>
    </source>
</evidence>
<dbReference type="RefSeq" id="WP_204868330.1">
    <property type="nucleotide sequence ID" value="NZ_JAFBBK010000001.1"/>
</dbReference>
<sequence>MAPEIAAPEPADPDGGRSDAVHRRAGLVGSRFRIDPGSRGVRALAVTAVLLVGAVGAVVMRDSPQVTAVPPLPPLVTESETPTTSAPESAGVVVSVLGAVVRPGLVTVPAESRIADVVAAAGGRRDDADLFGLNWAAKVSDGDQVVVGSTTGLVPLAPAPVSVAGEGSSDAGGKAGGRSGGSGKAAGLVSLNEATEAELDALPGVGPVTASAIVQWRNENGGFTSVDQLSEVSGVGPARLEKLTPLVTV</sequence>
<dbReference type="Pfam" id="PF12836">
    <property type="entry name" value="HHH_3"/>
    <property type="match status" value="1"/>
</dbReference>
<dbReference type="InterPro" id="IPR019554">
    <property type="entry name" value="Soluble_ligand-bd"/>
</dbReference>
<dbReference type="EMBL" id="JAFBBK010000001">
    <property type="protein sequence ID" value="MBM7415309.1"/>
    <property type="molecule type" value="Genomic_DNA"/>
</dbReference>
<dbReference type="Proteomes" id="UP000703038">
    <property type="component" value="Unassembled WGS sequence"/>
</dbReference>
<evidence type="ECO:0000256" key="1">
    <source>
        <dbReference type="SAM" id="MobiDB-lite"/>
    </source>
</evidence>
<comment type="caution">
    <text evidence="3">The sequence shown here is derived from an EMBL/GenBank/DDBJ whole genome shotgun (WGS) entry which is preliminary data.</text>
</comment>
<dbReference type="InterPro" id="IPR051675">
    <property type="entry name" value="Endo/Exo/Phosphatase_dom_1"/>
</dbReference>
<dbReference type="InterPro" id="IPR003583">
    <property type="entry name" value="Hlx-hairpin-Hlx_DNA-bd_motif"/>
</dbReference>
<reference evidence="3 4" key="1">
    <citation type="submission" date="2021-01" db="EMBL/GenBank/DDBJ databases">
        <title>Genomics of switchgrass bacterial isolates.</title>
        <authorList>
            <person name="Shade A."/>
        </authorList>
    </citation>
    <scope>NUCLEOTIDE SEQUENCE [LARGE SCALE GENOMIC DNA]</scope>
    <source>
        <strain evidence="3 4">PvP111</strain>
    </source>
</reference>